<accession>A0ABY7UI88</accession>
<feature type="region of interest" description="Disordered" evidence="1">
    <location>
        <begin position="240"/>
        <end position="280"/>
    </location>
</feature>
<name>A0ABY7UI88_9CORY</name>
<feature type="signal peptide" evidence="3">
    <location>
        <begin position="1"/>
        <end position="25"/>
    </location>
</feature>
<protein>
    <recommendedName>
        <fullName evidence="6">Secreted protein</fullName>
    </recommendedName>
</protein>
<evidence type="ECO:0000256" key="2">
    <source>
        <dbReference type="SAM" id="Phobius"/>
    </source>
</evidence>
<feature type="chain" id="PRO_5046959162" description="Secreted protein" evidence="3">
    <location>
        <begin position="26"/>
        <end position="318"/>
    </location>
</feature>
<evidence type="ECO:0000256" key="3">
    <source>
        <dbReference type="SAM" id="SignalP"/>
    </source>
</evidence>
<gene>
    <name evidence="4" type="ORF">CJEDD_01245</name>
</gene>
<keyword evidence="3" id="KW-0732">Signal</keyword>
<keyword evidence="5" id="KW-1185">Reference proteome</keyword>
<evidence type="ECO:0000256" key="1">
    <source>
        <dbReference type="SAM" id="MobiDB-lite"/>
    </source>
</evidence>
<feature type="compositionally biased region" description="Polar residues" evidence="1">
    <location>
        <begin position="251"/>
        <end position="272"/>
    </location>
</feature>
<dbReference type="Proteomes" id="UP001218071">
    <property type="component" value="Chromosome"/>
</dbReference>
<dbReference type="EMBL" id="CP063194">
    <property type="protein sequence ID" value="WCZ37876.1"/>
    <property type="molecule type" value="Genomic_DNA"/>
</dbReference>
<evidence type="ECO:0008006" key="6">
    <source>
        <dbReference type="Google" id="ProtNLM"/>
    </source>
</evidence>
<feature type="transmembrane region" description="Helical" evidence="2">
    <location>
        <begin position="286"/>
        <end position="307"/>
    </location>
</feature>
<evidence type="ECO:0000313" key="5">
    <source>
        <dbReference type="Proteomes" id="UP001218071"/>
    </source>
</evidence>
<reference evidence="4 5" key="1">
    <citation type="submission" date="2020-10" db="EMBL/GenBank/DDBJ databases">
        <title>Complete genome sequence of Corynebacterium jeddahense DSM 45997, type strain of Corynebacterium jeddahense.</title>
        <authorList>
            <person name="Busche T."/>
            <person name="Kalinowski J."/>
            <person name="Ruckert C."/>
        </authorList>
    </citation>
    <scope>NUCLEOTIDE SEQUENCE [LARGE SCALE GENOMIC DNA]</scope>
    <source>
        <strain evidence="4 5">DSM 45997</strain>
    </source>
</reference>
<evidence type="ECO:0000313" key="4">
    <source>
        <dbReference type="EMBL" id="WCZ37876.1"/>
    </source>
</evidence>
<keyword evidence="2" id="KW-0472">Membrane</keyword>
<sequence>MKKSRLVALATASAVALSSVVPAHAAQVGPLDQNKCKVTFTAAEKADLKRIETALDSFPAWKSYRDIALAIEQAYNVRGYGDNFVAAHKNELSGYTSEAAFDAAYRNLDTRYHRSLLAMAGMTDELAQSYLKARAKAEYGQSFVHQQTKTSAIEDSMEVEARSVDAVPDEGQDANYVVILFTLLYGFGGTLGDSANMQSFYKALAKTETGAVLRNYDPFLTFYAQAGDACLRGGNTSMTWLKNTEKPAPKPNTQPSTGDSTQSKPNTDTKPSTGDHAAKEQGSSTAGIIFGVIAALLAVIGLVVVAAPQLGIQIPGLN</sequence>
<proteinExistence type="predicted"/>
<dbReference type="RefSeq" id="WP_042409228.1">
    <property type="nucleotide sequence ID" value="NZ_CBYN010000113.1"/>
</dbReference>
<organism evidence="4 5">
    <name type="scientific">Corynebacterium jeddahense</name>
    <dbReference type="NCBI Taxonomy" id="1414719"/>
    <lineage>
        <taxon>Bacteria</taxon>
        <taxon>Bacillati</taxon>
        <taxon>Actinomycetota</taxon>
        <taxon>Actinomycetes</taxon>
        <taxon>Mycobacteriales</taxon>
        <taxon>Corynebacteriaceae</taxon>
        <taxon>Corynebacterium</taxon>
    </lineage>
</organism>
<keyword evidence="2" id="KW-0812">Transmembrane</keyword>
<keyword evidence="2" id="KW-1133">Transmembrane helix</keyword>